<dbReference type="AlphaFoldDB" id="A0A174WUC8"/>
<dbReference type="InterPro" id="IPR038595">
    <property type="entry name" value="LOR_sf"/>
</dbReference>
<name>A0A174WUC8_9CLOT</name>
<comment type="caution">
    <text evidence="2">The sequence shown here is derived from an EMBL/GenBank/DDBJ whole genome shotgun (WGS) entry which is preliminary data.</text>
</comment>
<dbReference type="OrthoDB" id="652307at2"/>
<dbReference type="InterPro" id="IPR025659">
    <property type="entry name" value="Tubby-like_C"/>
</dbReference>
<protein>
    <recommendedName>
        <fullName evidence="4">Tubby C 2</fullName>
    </recommendedName>
</protein>
<dbReference type="InterPro" id="IPR007612">
    <property type="entry name" value="LOR"/>
</dbReference>
<accession>A0A174WUC8</accession>
<reference evidence="2 3" key="1">
    <citation type="submission" date="2016-06" db="EMBL/GenBank/DDBJ databases">
        <authorList>
            <person name="Kjaerup R.B."/>
            <person name="Dalgaard T.S."/>
            <person name="Juul-Madsen H.R."/>
        </authorList>
    </citation>
    <scope>NUCLEOTIDE SEQUENCE [LARGE SCALE GENOMIC DNA]</scope>
    <source>
        <strain evidence="2 3">373-A1</strain>
    </source>
</reference>
<dbReference type="Gene3D" id="2.40.160.200">
    <property type="entry name" value="LURP1-related"/>
    <property type="match status" value="1"/>
</dbReference>
<dbReference type="RefSeq" id="WP_027098491.1">
    <property type="nucleotide sequence ID" value="NZ_CABHIH010000004.1"/>
</dbReference>
<sequence>MKYILNQRLISIGDDFTILDENKDKVFKIDGKVLTIGEKLYFSDSNDNKIFKIKKKLLRLTETYIIEKDGDIYATLKKDLINIIRDKFEIETPYGTIKVKGNFIDYDYTFKINGNEIGKVSKKLISIRDKYIIDIKNFNDHALILASAVIIDMICHNKDDKDNKKEK</sequence>
<evidence type="ECO:0000256" key="1">
    <source>
        <dbReference type="ARBA" id="ARBA00005437"/>
    </source>
</evidence>
<comment type="similarity">
    <text evidence="1">Belongs to the LOR family.</text>
</comment>
<dbReference type="eggNOG" id="COG4894">
    <property type="taxonomic scope" value="Bacteria"/>
</dbReference>
<evidence type="ECO:0000313" key="3">
    <source>
        <dbReference type="Proteomes" id="UP000092714"/>
    </source>
</evidence>
<dbReference type="Proteomes" id="UP000092714">
    <property type="component" value="Unassembled WGS sequence"/>
</dbReference>
<organism evidence="2 3">
    <name type="scientific">Clostridium paraputrificum</name>
    <dbReference type="NCBI Taxonomy" id="29363"/>
    <lineage>
        <taxon>Bacteria</taxon>
        <taxon>Bacillati</taxon>
        <taxon>Bacillota</taxon>
        <taxon>Clostridia</taxon>
        <taxon>Eubacteriales</taxon>
        <taxon>Clostridiaceae</taxon>
        <taxon>Clostridium</taxon>
    </lineage>
</organism>
<dbReference type="EMBL" id="MAPZ01000024">
    <property type="protein sequence ID" value="OBY10273.1"/>
    <property type="molecule type" value="Genomic_DNA"/>
</dbReference>
<proteinExistence type="inferred from homology"/>
<evidence type="ECO:0008006" key="4">
    <source>
        <dbReference type="Google" id="ProtNLM"/>
    </source>
</evidence>
<dbReference type="Pfam" id="PF04525">
    <property type="entry name" value="LOR"/>
    <property type="match status" value="1"/>
</dbReference>
<dbReference type="SUPFAM" id="SSF54518">
    <property type="entry name" value="Tubby C-terminal domain-like"/>
    <property type="match status" value="1"/>
</dbReference>
<keyword evidence="3" id="KW-1185">Reference proteome</keyword>
<dbReference type="GeneID" id="42776310"/>
<evidence type="ECO:0000313" key="2">
    <source>
        <dbReference type="EMBL" id="OBY10273.1"/>
    </source>
</evidence>
<gene>
    <name evidence="2" type="ORF">CP373A1_12315</name>
</gene>